<protein>
    <submittedName>
        <fullName evidence="3">Uncharacterized protein C12orf45 homolog</fullName>
    </submittedName>
</protein>
<evidence type="ECO:0000313" key="2">
    <source>
        <dbReference type="Proteomes" id="UP000186698"/>
    </source>
</evidence>
<dbReference type="OMA" id="HEFDIEH"/>
<reference evidence="3" key="2">
    <citation type="submission" date="2025-08" db="UniProtKB">
        <authorList>
            <consortium name="RefSeq"/>
        </authorList>
    </citation>
    <scope>IDENTIFICATION</scope>
    <source>
        <strain evidence="3">J_2021</strain>
        <tissue evidence="3">Erythrocytes</tissue>
    </source>
</reference>
<dbReference type="KEGG" id="xla:100381122"/>
<dbReference type="Proteomes" id="UP000186698">
    <property type="component" value="Chromosome 3S"/>
</dbReference>
<feature type="compositionally biased region" description="Basic and acidic residues" evidence="1">
    <location>
        <begin position="126"/>
        <end position="140"/>
    </location>
</feature>
<evidence type="ECO:0000313" key="4">
    <source>
        <dbReference type="Xenbase" id="XB-GENE-1006101"/>
    </source>
</evidence>
<dbReference type="STRING" id="8355.A0A1L8GUV8"/>
<dbReference type="PANTHER" id="PTHR28674">
    <property type="entry name" value="SIMILAR TO DNA SEGMENT, CHR 10, WAYNE STATE UNIVERSITY 102,-EXPRESSED"/>
    <property type="match status" value="1"/>
</dbReference>
<dbReference type="Pfam" id="PF15370">
    <property type="entry name" value="NOPCHAP1"/>
    <property type="match status" value="1"/>
</dbReference>
<dbReference type="Xenbase" id="XB-GENE-1006101">
    <property type="gene designation" value="nopchap1.S"/>
</dbReference>
<dbReference type="GeneID" id="100381122"/>
<dbReference type="Bgee" id="100381122">
    <property type="expression patterns" value="Expressed in oocyte and 19 other cell types or tissues"/>
</dbReference>
<dbReference type="PANTHER" id="PTHR28674:SF1">
    <property type="entry name" value="NOP PROTEIN CHAPERONE 1"/>
    <property type="match status" value="1"/>
</dbReference>
<dbReference type="CTD" id="100381122"/>
<evidence type="ECO:0000256" key="1">
    <source>
        <dbReference type="SAM" id="MobiDB-lite"/>
    </source>
</evidence>
<dbReference type="InterPro" id="IPR027921">
    <property type="entry name" value="NOPCHAP1"/>
</dbReference>
<dbReference type="GO" id="GO:0062064">
    <property type="term" value="F:box C/D methylation guide snoRNP complex binding"/>
    <property type="evidence" value="ECO:0000318"/>
    <property type="project" value="GO_Central"/>
</dbReference>
<accession>A0A1L8GUV8</accession>
<sequence>MEEAEAGKSEEAHSRALLDIGATGGFYNKLLINPKYSNKQGANSPIARMPRSNILDRVQNFLPQLAQANENLSKEIESSPAGTFDIENVDEKEENIIEMNVALVELSSSDSSEDEEKTSSDESSDTDLREEVTEDNMRLRKTEKKGKIQVLED</sequence>
<proteinExistence type="predicted"/>
<reference evidence="2" key="1">
    <citation type="submission" date="2024-06" db="UniProtKB">
        <authorList>
            <consortium name="RefSeq"/>
        </authorList>
    </citation>
    <scope>NUCLEOTIDE SEQUENCE [LARGE SCALE GENOMIC DNA]</scope>
    <source>
        <strain evidence="2">J_2021</strain>
    </source>
</reference>
<dbReference type="PaxDb" id="8355-A0A1L8GUV8"/>
<gene>
    <name evidence="3 4" type="primary">nopchap1.S</name>
</gene>
<dbReference type="OrthoDB" id="1112980at2759"/>
<organism evidence="2 3">
    <name type="scientific">Xenopus laevis</name>
    <name type="common">African clawed frog</name>
    <dbReference type="NCBI Taxonomy" id="8355"/>
    <lineage>
        <taxon>Eukaryota</taxon>
        <taxon>Metazoa</taxon>
        <taxon>Chordata</taxon>
        <taxon>Craniata</taxon>
        <taxon>Vertebrata</taxon>
        <taxon>Euteleostomi</taxon>
        <taxon>Amphibia</taxon>
        <taxon>Batrachia</taxon>
        <taxon>Anura</taxon>
        <taxon>Pipoidea</taxon>
        <taxon>Pipidae</taxon>
        <taxon>Xenopodinae</taxon>
        <taxon>Xenopus</taxon>
        <taxon>Xenopus</taxon>
    </lineage>
</organism>
<evidence type="ECO:0000313" key="3">
    <source>
        <dbReference type="RefSeq" id="XP_018111545.1"/>
    </source>
</evidence>
<dbReference type="AGR" id="Xenbase:XB-GENE-1006101"/>
<dbReference type="GO" id="GO:0000492">
    <property type="term" value="P:box C/D snoRNP assembly"/>
    <property type="evidence" value="ECO:0000318"/>
    <property type="project" value="GO_Central"/>
</dbReference>
<name>A0A1L8GUV8_XENLA</name>
<dbReference type="AlphaFoldDB" id="A0A1L8GUV8"/>
<feature type="region of interest" description="Disordered" evidence="1">
    <location>
        <begin position="105"/>
        <end position="153"/>
    </location>
</feature>
<dbReference type="RefSeq" id="XP_018111545.1">
    <property type="nucleotide sequence ID" value="XM_018256056.1"/>
</dbReference>
<keyword evidence="2" id="KW-1185">Reference proteome</keyword>